<evidence type="ECO:0000313" key="10">
    <source>
        <dbReference type="EMBL" id="KAK9832357.1"/>
    </source>
</evidence>
<gene>
    <name evidence="10" type="ORF">WJX74_007542</name>
</gene>
<dbReference type="EMBL" id="JALJOS010000012">
    <property type="protein sequence ID" value="KAK9832357.1"/>
    <property type="molecule type" value="Genomic_DNA"/>
</dbReference>
<evidence type="ECO:0000256" key="5">
    <source>
        <dbReference type="ARBA" id="ARBA00022781"/>
    </source>
</evidence>
<proteinExistence type="inferred from homology"/>
<evidence type="ECO:0000256" key="9">
    <source>
        <dbReference type="SAM" id="Phobius"/>
    </source>
</evidence>
<evidence type="ECO:0000256" key="7">
    <source>
        <dbReference type="ARBA" id="ARBA00023065"/>
    </source>
</evidence>
<dbReference type="Proteomes" id="UP001438707">
    <property type="component" value="Unassembled WGS sequence"/>
</dbReference>
<dbReference type="InterPro" id="IPR008389">
    <property type="entry name" value="ATPase_V0-cplx_e1/e2_su"/>
</dbReference>
<evidence type="ECO:0000313" key="11">
    <source>
        <dbReference type="Proteomes" id="UP001438707"/>
    </source>
</evidence>
<comment type="caution">
    <text evidence="10">The sequence shown here is derived from an EMBL/GenBank/DDBJ whole genome shotgun (WGS) entry which is preliminary data.</text>
</comment>
<keyword evidence="7" id="KW-0406">Ion transport</keyword>
<dbReference type="GO" id="GO:0033179">
    <property type="term" value="C:proton-transporting V-type ATPase, V0 domain"/>
    <property type="evidence" value="ECO:0007669"/>
    <property type="project" value="InterPro"/>
</dbReference>
<dbReference type="PANTHER" id="PTHR12263:SF0">
    <property type="entry name" value="V-TYPE PROTON ATPASE SUBUNIT"/>
    <property type="match status" value="1"/>
</dbReference>
<protein>
    <submittedName>
        <fullName evidence="10">Uncharacterized protein</fullName>
    </submittedName>
</protein>
<evidence type="ECO:0000256" key="6">
    <source>
        <dbReference type="ARBA" id="ARBA00022989"/>
    </source>
</evidence>
<evidence type="ECO:0000256" key="2">
    <source>
        <dbReference type="ARBA" id="ARBA00008328"/>
    </source>
</evidence>
<dbReference type="Pfam" id="PF05493">
    <property type="entry name" value="ATP_synt_H"/>
    <property type="match status" value="1"/>
</dbReference>
<feature type="transmembrane region" description="Helical" evidence="9">
    <location>
        <begin position="34"/>
        <end position="58"/>
    </location>
</feature>
<dbReference type="GO" id="GO:0012505">
    <property type="term" value="C:endomembrane system"/>
    <property type="evidence" value="ECO:0007669"/>
    <property type="project" value="UniProtKB-SubCell"/>
</dbReference>
<comment type="subcellular location">
    <subcellularLocation>
        <location evidence="1">Endomembrane system</location>
        <topology evidence="1">Multi-pass membrane protein</topology>
    </subcellularLocation>
</comment>
<keyword evidence="6 9" id="KW-1133">Transmembrane helix</keyword>
<dbReference type="PANTHER" id="PTHR12263">
    <property type="entry name" value="VACUOLAR ATP SYNTHASE SUBUNIT H"/>
    <property type="match status" value="1"/>
</dbReference>
<comment type="similarity">
    <text evidence="2">Belongs to the V-ATPase e1/e2 subunit family.</text>
</comment>
<accession>A0AAW1RES4</accession>
<evidence type="ECO:0000256" key="4">
    <source>
        <dbReference type="ARBA" id="ARBA00022692"/>
    </source>
</evidence>
<keyword evidence="4 9" id="KW-0812">Transmembrane</keyword>
<keyword evidence="5" id="KW-0375">Hydrogen ion transport</keyword>
<evidence type="ECO:0000256" key="3">
    <source>
        <dbReference type="ARBA" id="ARBA00022448"/>
    </source>
</evidence>
<feature type="transmembrane region" description="Helical" evidence="9">
    <location>
        <begin position="6"/>
        <end position="27"/>
    </location>
</feature>
<dbReference type="AlphaFoldDB" id="A0AAW1RES4"/>
<keyword evidence="8 9" id="KW-0472">Membrane</keyword>
<dbReference type="GO" id="GO:0046961">
    <property type="term" value="F:proton-transporting ATPase activity, rotational mechanism"/>
    <property type="evidence" value="ECO:0007669"/>
    <property type="project" value="InterPro"/>
</dbReference>
<organism evidence="10 11">
    <name type="scientific">Apatococcus lobatus</name>
    <dbReference type="NCBI Taxonomy" id="904363"/>
    <lineage>
        <taxon>Eukaryota</taxon>
        <taxon>Viridiplantae</taxon>
        <taxon>Chlorophyta</taxon>
        <taxon>core chlorophytes</taxon>
        <taxon>Trebouxiophyceae</taxon>
        <taxon>Chlorellales</taxon>
        <taxon>Chlorellaceae</taxon>
        <taxon>Apatococcus</taxon>
    </lineage>
</organism>
<keyword evidence="11" id="KW-1185">Reference proteome</keyword>
<evidence type="ECO:0000256" key="8">
    <source>
        <dbReference type="ARBA" id="ARBA00023136"/>
    </source>
</evidence>
<sequence length="71" mass="7622">MVNFGFWGGTIFFAVVEAVCVGVCQVTSKQKDKALLGITLISTAVVCSWSMWAIIYIAQMNPLVRPILAGG</sequence>
<evidence type="ECO:0000256" key="1">
    <source>
        <dbReference type="ARBA" id="ARBA00004127"/>
    </source>
</evidence>
<name>A0AAW1RES4_9CHLO</name>
<reference evidence="10 11" key="1">
    <citation type="journal article" date="2024" name="Nat. Commun.">
        <title>Phylogenomics reveals the evolutionary origins of lichenization in chlorophyte algae.</title>
        <authorList>
            <person name="Puginier C."/>
            <person name="Libourel C."/>
            <person name="Otte J."/>
            <person name="Skaloud P."/>
            <person name="Haon M."/>
            <person name="Grisel S."/>
            <person name="Petersen M."/>
            <person name="Berrin J.G."/>
            <person name="Delaux P.M."/>
            <person name="Dal Grande F."/>
            <person name="Keller J."/>
        </authorList>
    </citation>
    <scope>NUCLEOTIDE SEQUENCE [LARGE SCALE GENOMIC DNA]</scope>
    <source>
        <strain evidence="10 11">SAG 2145</strain>
    </source>
</reference>
<keyword evidence="3" id="KW-0813">Transport</keyword>